<feature type="domain" description="CN hydrolase" evidence="2">
    <location>
        <begin position="1"/>
        <end position="256"/>
    </location>
</feature>
<gene>
    <name evidence="3" type="primary">ABSGL_09948.1 scaffold 11783</name>
</gene>
<keyword evidence="1" id="KW-0378">Hydrolase</keyword>
<dbReference type="Gene3D" id="3.60.110.10">
    <property type="entry name" value="Carbon-nitrogen hydrolase"/>
    <property type="match status" value="1"/>
</dbReference>
<reference evidence="3" key="1">
    <citation type="submission" date="2016-04" db="EMBL/GenBank/DDBJ databases">
        <authorList>
            <person name="Evans L.H."/>
            <person name="Alamgir A."/>
            <person name="Owens N."/>
            <person name="Weber N.D."/>
            <person name="Virtaneva K."/>
            <person name="Barbian K."/>
            <person name="Babar A."/>
            <person name="Rosenke K."/>
        </authorList>
    </citation>
    <scope>NUCLEOTIDE SEQUENCE [LARGE SCALE GENOMIC DNA]</scope>
    <source>
        <strain evidence="3">CBS 101.48</strain>
    </source>
</reference>
<dbReference type="InterPro" id="IPR003010">
    <property type="entry name" value="C-N_Hydrolase"/>
</dbReference>
<dbReference type="SUPFAM" id="SSF56317">
    <property type="entry name" value="Carbon-nitrogen hydrolase"/>
    <property type="match status" value="1"/>
</dbReference>
<dbReference type="AlphaFoldDB" id="A0A168QAF4"/>
<evidence type="ECO:0000256" key="1">
    <source>
        <dbReference type="ARBA" id="ARBA00022801"/>
    </source>
</evidence>
<proteinExistence type="predicted"/>
<dbReference type="EMBL" id="LT554349">
    <property type="protein sequence ID" value="SAM04088.1"/>
    <property type="molecule type" value="Genomic_DNA"/>
</dbReference>
<dbReference type="OrthoDB" id="10250282at2759"/>
<name>A0A168QAF4_ABSGL</name>
<dbReference type="OMA" id="MRVAVCQ"/>
<dbReference type="STRING" id="4829.A0A168QAF4"/>
<dbReference type="CDD" id="cd07572">
    <property type="entry name" value="nit"/>
    <property type="match status" value="1"/>
</dbReference>
<keyword evidence="4" id="KW-1185">Reference proteome</keyword>
<dbReference type="FunCoup" id="A0A168QAF4">
    <property type="interactions" value="95"/>
</dbReference>
<dbReference type="InParanoid" id="A0A168QAF4"/>
<dbReference type="GO" id="GO:0016811">
    <property type="term" value="F:hydrolase activity, acting on carbon-nitrogen (but not peptide) bonds, in linear amides"/>
    <property type="evidence" value="ECO:0007669"/>
    <property type="project" value="InterPro"/>
</dbReference>
<protein>
    <recommendedName>
        <fullName evidence="2">CN hydrolase domain-containing protein</fullName>
    </recommendedName>
</protein>
<dbReference type="Pfam" id="PF00795">
    <property type="entry name" value="CN_hydrolase"/>
    <property type="match status" value="1"/>
</dbReference>
<sequence length="280" mass="30863">MTLAAVGQFCASSIIETNTIRCCDLIKKAAQQGAKMLFLPEAADYISETKEQAGALATTLNESAFLQGLQQTAQEEQIWVSAGVHEKCVDDENDQQRIYNTHVVIDQTGTIVSTYRKVHLFDVDIQNGPRLMESDSTRPGTTLAPILPSPIGSLGLQICYDLRFAELSIHQRRQGAQILTFPSAFTVKTGMAHWETLLRARAIETQCYVAAAAQVGQHNAKRTSFGHAMIIDPWGTVLARCPDTSSPSLALANIDLDYLDSIRTDMPVMTHRRNDLYPPL</sequence>
<dbReference type="InterPro" id="IPR045254">
    <property type="entry name" value="Nit1/2_C-N_Hydrolase"/>
</dbReference>
<dbReference type="PROSITE" id="PS50263">
    <property type="entry name" value="CN_HYDROLASE"/>
    <property type="match status" value="1"/>
</dbReference>
<dbReference type="Proteomes" id="UP000078561">
    <property type="component" value="Unassembled WGS sequence"/>
</dbReference>
<dbReference type="FunFam" id="3.60.110.10:FF:000005">
    <property type="entry name" value="nitrilase homolog 1 isoform X1"/>
    <property type="match status" value="1"/>
</dbReference>
<evidence type="ECO:0000259" key="2">
    <source>
        <dbReference type="PROSITE" id="PS50263"/>
    </source>
</evidence>
<evidence type="ECO:0000313" key="4">
    <source>
        <dbReference type="Proteomes" id="UP000078561"/>
    </source>
</evidence>
<evidence type="ECO:0000313" key="3">
    <source>
        <dbReference type="EMBL" id="SAM04088.1"/>
    </source>
</evidence>
<dbReference type="PANTHER" id="PTHR23088:SF27">
    <property type="entry name" value="DEAMINATED GLUTATHIONE AMIDASE"/>
    <property type="match status" value="1"/>
</dbReference>
<dbReference type="InterPro" id="IPR036526">
    <property type="entry name" value="C-N_Hydrolase_sf"/>
</dbReference>
<accession>A0A168QAF4</accession>
<dbReference type="PANTHER" id="PTHR23088">
    <property type="entry name" value="NITRILASE-RELATED"/>
    <property type="match status" value="1"/>
</dbReference>
<organism evidence="3">
    <name type="scientific">Absidia glauca</name>
    <name type="common">Pin mould</name>
    <dbReference type="NCBI Taxonomy" id="4829"/>
    <lineage>
        <taxon>Eukaryota</taxon>
        <taxon>Fungi</taxon>
        <taxon>Fungi incertae sedis</taxon>
        <taxon>Mucoromycota</taxon>
        <taxon>Mucoromycotina</taxon>
        <taxon>Mucoromycetes</taxon>
        <taxon>Mucorales</taxon>
        <taxon>Cunninghamellaceae</taxon>
        <taxon>Absidia</taxon>
    </lineage>
</organism>